<dbReference type="InterPro" id="IPR006656">
    <property type="entry name" value="Mopterin_OxRdtase"/>
</dbReference>
<dbReference type="GO" id="GO:0030151">
    <property type="term" value="F:molybdenum ion binding"/>
    <property type="evidence" value="ECO:0007669"/>
    <property type="project" value="TreeGrafter"/>
</dbReference>
<dbReference type="GO" id="GO:0030288">
    <property type="term" value="C:outer membrane-bounded periplasmic space"/>
    <property type="evidence" value="ECO:0007669"/>
    <property type="project" value="TreeGrafter"/>
</dbReference>
<dbReference type="GO" id="GO:0009055">
    <property type="term" value="F:electron transfer activity"/>
    <property type="evidence" value="ECO:0007669"/>
    <property type="project" value="TreeGrafter"/>
</dbReference>
<dbReference type="SUPFAM" id="SSF50692">
    <property type="entry name" value="ADC-like"/>
    <property type="match status" value="1"/>
</dbReference>
<dbReference type="GO" id="GO:0009061">
    <property type="term" value="P:anaerobic respiration"/>
    <property type="evidence" value="ECO:0007669"/>
    <property type="project" value="TreeGrafter"/>
</dbReference>
<dbReference type="SUPFAM" id="SSF53706">
    <property type="entry name" value="Formate dehydrogenase/DMSO reductase, domains 1-3"/>
    <property type="match status" value="1"/>
</dbReference>
<proteinExistence type="inferred from homology"/>
<dbReference type="PANTHER" id="PTHR43742:SF3">
    <property type="entry name" value="DIMETHYL SULFOXIDE REDUCTASE DMSA"/>
    <property type="match status" value="1"/>
</dbReference>
<dbReference type="GO" id="GO:0051536">
    <property type="term" value="F:iron-sulfur cluster binding"/>
    <property type="evidence" value="ECO:0007669"/>
    <property type="project" value="UniProtKB-KW"/>
</dbReference>
<evidence type="ECO:0000256" key="5">
    <source>
        <dbReference type="SAM" id="MobiDB-lite"/>
    </source>
</evidence>
<dbReference type="Gene3D" id="3.40.228.10">
    <property type="entry name" value="Dimethylsulfoxide Reductase, domain 2"/>
    <property type="match status" value="1"/>
</dbReference>
<name>A0A4T9TAL5_9ACTN</name>
<keyword evidence="2" id="KW-0479">Metal-binding</keyword>
<dbReference type="Pfam" id="PF01568">
    <property type="entry name" value="Molydop_binding"/>
    <property type="match status" value="1"/>
</dbReference>
<organism evidence="7 8">
    <name type="scientific">Parvibacter caecicola</name>
    <dbReference type="NCBI Taxonomy" id="747645"/>
    <lineage>
        <taxon>Bacteria</taxon>
        <taxon>Bacillati</taxon>
        <taxon>Actinomycetota</taxon>
        <taxon>Coriobacteriia</taxon>
        <taxon>Coriobacteriales</taxon>
        <taxon>Coriobacteriaceae</taxon>
        <taxon>Parvibacter</taxon>
    </lineage>
</organism>
<evidence type="ECO:0000313" key="7">
    <source>
        <dbReference type="EMBL" id="TJW11265.1"/>
    </source>
</evidence>
<evidence type="ECO:0000256" key="1">
    <source>
        <dbReference type="ARBA" id="ARBA00010312"/>
    </source>
</evidence>
<dbReference type="PANTHER" id="PTHR43742">
    <property type="entry name" value="TRIMETHYLAMINE-N-OXIDE REDUCTASE"/>
    <property type="match status" value="1"/>
</dbReference>
<accession>A0A4T9TAL5</accession>
<dbReference type="Pfam" id="PF00384">
    <property type="entry name" value="Molybdopterin"/>
    <property type="match status" value="1"/>
</dbReference>
<dbReference type="GO" id="GO:0043546">
    <property type="term" value="F:molybdopterin cofactor binding"/>
    <property type="evidence" value="ECO:0007669"/>
    <property type="project" value="InterPro"/>
</dbReference>
<keyword evidence="8" id="KW-1185">Reference proteome</keyword>
<dbReference type="PROSITE" id="PS51669">
    <property type="entry name" value="4FE4S_MOW_BIS_MGD"/>
    <property type="match status" value="1"/>
</dbReference>
<feature type="region of interest" description="Disordered" evidence="5">
    <location>
        <begin position="372"/>
        <end position="393"/>
    </location>
</feature>
<dbReference type="Gene3D" id="3.40.50.740">
    <property type="match status" value="1"/>
</dbReference>
<comment type="caution">
    <text evidence="7">The sequence shown here is derived from an EMBL/GenBank/DDBJ whole genome shotgun (WGS) entry which is preliminary data.</text>
</comment>
<dbReference type="InterPro" id="IPR009010">
    <property type="entry name" value="Asp_de-COase-like_dom_sf"/>
</dbReference>
<dbReference type="OrthoDB" id="9759518at2"/>
<dbReference type="InterPro" id="IPR006657">
    <property type="entry name" value="MoPterin_dinucl-bd_dom"/>
</dbReference>
<dbReference type="GO" id="GO:0016491">
    <property type="term" value="F:oxidoreductase activity"/>
    <property type="evidence" value="ECO:0007669"/>
    <property type="project" value="InterPro"/>
</dbReference>
<dbReference type="EMBL" id="SSTM01000002">
    <property type="protein sequence ID" value="TJW11265.1"/>
    <property type="molecule type" value="Genomic_DNA"/>
</dbReference>
<evidence type="ECO:0000259" key="6">
    <source>
        <dbReference type="PROSITE" id="PS51669"/>
    </source>
</evidence>
<dbReference type="Gene3D" id="2.40.40.20">
    <property type="match status" value="1"/>
</dbReference>
<evidence type="ECO:0000256" key="2">
    <source>
        <dbReference type="ARBA" id="ARBA00022723"/>
    </source>
</evidence>
<feature type="region of interest" description="Disordered" evidence="5">
    <location>
        <begin position="565"/>
        <end position="587"/>
    </location>
</feature>
<keyword evidence="4" id="KW-0411">Iron-sulfur</keyword>
<evidence type="ECO:0000256" key="3">
    <source>
        <dbReference type="ARBA" id="ARBA00023004"/>
    </source>
</evidence>
<dbReference type="Gene3D" id="3.40.50.12440">
    <property type="match status" value="1"/>
</dbReference>
<dbReference type="Proteomes" id="UP000309454">
    <property type="component" value="Unassembled WGS sequence"/>
</dbReference>
<dbReference type="InterPro" id="IPR006963">
    <property type="entry name" value="Mopterin_OxRdtase_4Fe-4S_dom"/>
</dbReference>
<gene>
    <name evidence="7" type="ORF">E5982_03370</name>
</gene>
<feature type="domain" description="4Fe-4S Mo/W bis-MGD-type" evidence="6">
    <location>
        <begin position="16"/>
        <end position="76"/>
    </location>
</feature>
<evidence type="ECO:0000256" key="4">
    <source>
        <dbReference type="ARBA" id="ARBA00023014"/>
    </source>
</evidence>
<dbReference type="InterPro" id="IPR050612">
    <property type="entry name" value="Prok_Mopterin_Oxidored"/>
</dbReference>
<reference evidence="7 8" key="1">
    <citation type="submission" date="2019-04" db="EMBL/GenBank/DDBJ databases">
        <title>Microbes associate with the intestines of laboratory mice.</title>
        <authorList>
            <person name="Navarre W."/>
            <person name="Wong E."/>
            <person name="Huang K.C."/>
            <person name="Tropini C."/>
            <person name="Ng K."/>
            <person name="Yu B."/>
        </authorList>
    </citation>
    <scope>NUCLEOTIDE SEQUENCE [LARGE SCALE GENOMIC DNA]</scope>
    <source>
        <strain evidence="7 8">NM48_B13</strain>
    </source>
</reference>
<protein>
    <submittedName>
        <fullName evidence="7">Dimethyl sulfoxide reductase subunit A</fullName>
    </submittedName>
</protein>
<evidence type="ECO:0000313" key="8">
    <source>
        <dbReference type="Proteomes" id="UP000309454"/>
    </source>
</evidence>
<keyword evidence="3" id="KW-0408">Iron</keyword>
<sequence length="795" mass="85308">MPPSQGRRASMAAPSRQTVLQSCGFNCGSRCQLRLQVEDGRVAWVETDNAPDSENLPALRACLCGRAWGHWVHSPQRLNYPLKRTGPRGSGQFQRISWDEALDETAAQLKRIAETYGPEAIFFPFGTGASAMGESPIERAVNCYCGHLRFHSDYSSAQLQAGAMALFGDDGYLSGSPLEQLEHSDLLVLFGSSPSTTRQGGAASGPFLSQLRRRAAEDGRPLPVVSIDPRHTAEVRSPEDLWIPIRPGTDAAFVAGVIYQLMEDGNADEVFLREGCVGFFEDTLPEGAPSGSSYYAYLQGLGPDGVAKTPEWAASVTGCPAPVVRRLAQRLTQAKSAFITQGWGPQRCEYGEQTARSICLLALASGHFGKQGTNSGVREPMRPNNTQLPGAGENPVRASLPAFMWTEALTRGTGFTAAHGLQGAPQLMAPLKIIVLYGSNCLTNQHAAINATHDLLFNEALCEFIVACDVVLTDSARYADIILPELALGEQENIVTAGYSDRLAMVRQGHAWNHHTAERMSSWEIGLGLAQRLGVESRFTSGLEGSGPLEHHRKEAFALLAETSAGEEGQSGPCGSDANDQAETRAPRKSLPCAYEAFRRNPAACPLPTPSGKVEVYSAALTRLAKTADLPQGQAICPIPAYVPAAEGPEAARAGQFPLQFITYHGHQSIHSNLAHLEIMDSVMPRALQVNPVDGAAFNVADGQAVVVESERGALVTHVHLTPRIMPGVVALPNGAWHDADMEGSRLDWGGCPNTLTSLRPSPIARGNGQNSCLVRLRPLTPAEQTEGRARGYDC</sequence>
<comment type="similarity">
    <text evidence="1">Belongs to the prokaryotic molybdopterin-containing oxidoreductase family.</text>
</comment>
<dbReference type="AlphaFoldDB" id="A0A4T9TAL5"/>
<dbReference type="Pfam" id="PF04879">
    <property type="entry name" value="Molybdop_Fe4S4"/>
    <property type="match status" value="1"/>
</dbReference>